<evidence type="ECO:0000313" key="4">
    <source>
        <dbReference type="Proteomes" id="UP000237347"/>
    </source>
</evidence>
<reference evidence="3 4" key="1">
    <citation type="journal article" date="2018" name="Sci. Data">
        <title>The draft genome sequence of cork oak.</title>
        <authorList>
            <person name="Ramos A.M."/>
            <person name="Usie A."/>
            <person name="Barbosa P."/>
            <person name="Barros P.M."/>
            <person name="Capote T."/>
            <person name="Chaves I."/>
            <person name="Simoes F."/>
            <person name="Abreu I."/>
            <person name="Carrasquinho I."/>
            <person name="Faro C."/>
            <person name="Guimaraes J.B."/>
            <person name="Mendonca D."/>
            <person name="Nobrega F."/>
            <person name="Rodrigues L."/>
            <person name="Saibo N.J.M."/>
            <person name="Varela M.C."/>
            <person name="Egas C."/>
            <person name="Matos J."/>
            <person name="Miguel C.M."/>
            <person name="Oliveira M.M."/>
            <person name="Ricardo C.P."/>
            <person name="Goncalves S."/>
        </authorList>
    </citation>
    <scope>NUCLEOTIDE SEQUENCE [LARGE SCALE GENOMIC DNA]</scope>
    <source>
        <strain evidence="4">cv. HL8</strain>
    </source>
</reference>
<keyword evidence="4" id="KW-1185">Reference proteome</keyword>
<dbReference type="AlphaFoldDB" id="A0AAW0KSW5"/>
<dbReference type="Proteomes" id="UP000237347">
    <property type="component" value="Unassembled WGS sequence"/>
</dbReference>
<evidence type="ECO:0000259" key="2">
    <source>
        <dbReference type="Pfam" id="PF17808"/>
    </source>
</evidence>
<feature type="signal peptide" evidence="1">
    <location>
        <begin position="1"/>
        <end position="23"/>
    </location>
</feature>
<evidence type="ECO:0000256" key="1">
    <source>
        <dbReference type="SAM" id="SignalP"/>
    </source>
</evidence>
<dbReference type="InterPro" id="IPR040974">
    <property type="entry name" value="Fn3_PAP"/>
</dbReference>
<sequence length="135" mass="15029">MENSTPWLLKIFFLFTVIHGSSSSSSSWLHPLASISMAEHRNYTAISDFRCDDPNPYLKISVDPNSSLSNEEYLTVTVSGVLLPSSSDWVAMISPYSSNVTDCPLSEAYYVQTGDLSDLPLLCQYPVKCHRLSIE</sequence>
<proteinExistence type="predicted"/>
<protein>
    <recommendedName>
        <fullName evidence="2">Purple acid phosphatase Fn3-like domain-containing protein</fullName>
    </recommendedName>
</protein>
<name>A0AAW0KSW5_QUESU</name>
<feature type="chain" id="PRO_5043328985" description="Purple acid phosphatase Fn3-like domain-containing protein" evidence="1">
    <location>
        <begin position="24"/>
        <end position="135"/>
    </location>
</feature>
<gene>
    <name evidence="3" type="ORF">CFP56_015788</name>
</gene>
<dbReference type="EMBL" id="PKMF04000248">
    <property type="protein sequence ID" value="KAK7841101.1"/>
    <property type="molecule type" value="Genomic_DNA"/>
</dbReference>
<accession>A0AAW0KSW5</accession>
<keyword evidence="1" id="KW-0732">Signal</keyword>
<dbReference type="Pfam" id="PF17808">
    <property type="entry name" value="fn3_PAP"/>
    <property type="match status" value="1"/>
</dbReference>
<organism evidence="3 4">
    <name type="scientific">Quercus suber</name>
    <name type="common">Cork oak</name>
    <dbReference type="NCBI Taxonomy" id="58331"/>
    <lineage>
        <taxon>Eukaryota</taxon>
        <taxon>Viridiplantae</taxon>
        <taxon>Streptophyta</taxon>
        <taxon>Embryophyta</taxon>
        <taxon>Tracheophyta</taxon>
        <taxon>Spermatophyta</taxon>
        <taxon>Magnoliopsida</taxon>
        <taxon>eudicotyledons</taxon>
        <taxon>Gunneridae</taxon>
        <taxon>Pentapetalae</taxon>
        <taxon>rosids</taxon>
        <taxon>fabids</taxon>
        <taxon>Fagales</taxon>
        <taxon>Fagaceae</taxon>
        <taxon>Quercus</taxon>
    </lineage>
</organism>
<comment type="caution">
    <text evidence="3">The sequence shown here is derived from an EMBL/GenBank/DDBJ whole genome shotgun (WGS) entry which is preliminary data.</text>
</comment>
<evidence type="ECO:0000313" key="3">
    <source>
        <dbReference type="EMBL" id="KAK7841101.1"/>
    </source>
</evidence>
<feature type="domain" description="Purple acid phosphatase Fn3-like" evidence="2">
    <location>
        <begin position="68"/>
        <end position="130"/>
    </location>
</feature>